<gene>
    <name evidence="2" type="ORF">EUX98_g2228</name>
</gene>
<evidence type="ECO:0000313" key="3">
    <source>
        <dbReference type="Proteomes" id="UP000308730"/>
    </source>
</evidence>
<keyword evidence="3" id="KW-1185">Reference proteome</keyword>
<reference evidence="2 3" key="1">
    <citation type="submission" date="2019-02" db="EMBL/GenBank/DDBJ databases">
        <title>Genome sequencing of the rare red list fungi Antrodiella citrinella (Flaviporus citrinellus).</title>
        <authorList>
            <person name="Buettner E."/>
            <person name="Kellner H."/>
        </authorList>
    </citation>
    <scope>NUCLEOTIDE SEQUENCE [LARGE SCALE GENOMIC DNA]</scope>
    <source>
        <strain evidence="2 3">DSM 108506</strain>
    </source>
</reference>
<feature type="region of interest" description="Disordered" evidence="1">
    <location>
        <begin position="43"/>
        <end position="62"/>
    </location>
</feature>
<comment type="caution">
    <text evidence="2">The sequence shown here is derived from an EMBL/GenBank/DDBJ whole genome shotgun (WGS) entry which is preliminary data.</text>
</comment>
<dbReference type="AlphaFoldDB" id="A0A4S4N7S4"/>
<name>A0A4S4N7S4_9APHY</name>
<organism evidence="2 3">
    <name type="scientific">Antrodiella citrinella</name>
    <dbReference type="NCBI Taxonomy" id="2447956"/>
    <lineage>
        <taxon>Eukaryota</taxon>
        <taxon>Fungi</taxon>
        <taxon>Dikarya</taxon>
        <taxon>Basidiomycota</taxon>
        <taxon>Agaricomycotina</taxon>
        <taxon>Agaricomycetes</taxon>
        <taxon>Polyporales</taxon>
        <taxon>Steccherinaceae</taxon>
        <taxon>Antrodiella</taxon>
    </lineage>
</organism>
<dbReference type="EMBL" id="SGPM01000033">
    <property type="protein sequence ID" value="THH31950.1"/>
    <property type="molecule type" value="Genomic_DNA"/>
</dbReference>
<sequence>MSTIAYDHDSEHLEEYKQLGFSPTDLYNIVLRKSMSKPEIRAAGLEPEVDSRSPASAEFGQGPVPTQHHIVRVLALACKAARDDTYAMTLLPVTGFDSTADQILYVAGDQAVDTSNVCEFLETLLQAMRRMAETRRGTTEYQDAWTTVIRIVLKRATGYLRSLPPPQKLHVFLKNCTNSDPAPFVYSEFTGLAKAITDLKEDLQSTDSVDFSRILSSLRRLRAALPSIEYWERAKAEFGIDKADLVDIYKWCLEHYQTALSLETLHASCKPEFLSWLSTEYLVEYVLPAPGKTVALLSTQSSSEFWLEALSPLVLSAMGEDLPKSKPRFSQLLQEELKDVEAAYAQLGAEEAAEAFPVHAECSLILHIHEILQSHHKSSIDDSDDEPRTTIHIATSSPSCLGCALFAKAYNVLHPDYMKLHIHDRTSNRRDLATWNMPLIPRDMKSEFEHQLVYDFVGALYLRVSAKVFPDKPKTFAYPDW</sequence>
<proteinExistence type="predicted"/>
<protein>
    <submittedName>
        <fullName evidence="2">Uncharacterized protein</fullName>
    </submittedName>
</protein>
<dbReference type="Proteomes" id="UP000308730">
    <property type="component" value="Unassembled WGS sequence"/>
</dbReference>
<evidence type="ECO:0000256" key="1">
    <source>
        <dbReference type="SAM" id="MobiDB-lite"/>
    </source>
</evidence>
<dbReference type="InterPro" id="IPR027796">
    <property type="entry name" value="OTT_1508_deam-like"/>
</dbReference>
<evidence type="ECO:0000313" key="2">
    <source>
        <dbReference type="EMBL" id="THH31950.1"/>
    </source>
</evidence>
<dbReference type="Pfam" id="PF14441">
    <property type="entry name" value="OTT_1508_deam"/>
    <property type="match status" value="1"/>
</dbReference>
<accession>A0A4S4N7S4</accession>